<protein>
    <submittedName>
        <fullName evidence="1">Uncharacterized protein</fullName>
    </submittedName>
</protein>
<accession>A0ACC3C4V2</accession>
<gene>
    <name evidence="1" type="ORF">I4F81_007901</name>
</gene>
<keyword evidence="2" id="KW-1185">Reference proteome</keyword>
<reference evidence="1" key="1">
    <citation type="submission" date="2019-11" db="EMBL/GenBank/DDBJ databases">
        <title>Nori genome reveals adaptations in red seaweeds to the harsh intertidal environment.</title>
        <authorList>
            <person name="Wang D."/>
            <person name="Mao Y."/>
        </authorList>
    </citation>
    <scope>NUCLEOTIDE SEQUENCE</scope>
    <source>
        <tissue evidence="1">Gametophyte</tissue>
    </source>
</reference>
<evidence type="ECO:0000313" key="2">
    <source>
        <dbReference type="Proteomes" id="UP000798662"/>
    </source>
</evidence>
<name>A0ACC3C4V2_PYRYE</name>
<comment type="caution">
    <text evidence="1">The sequence shown here is derived from an EMBL/GenBank/DDBJ whole genome shotgun (WGS) entry which is preliminary data.</text>
</comment>
<organism evidence="1 2">
    <name type="scientific">Pyropia yezoensis</name>
    <name type="common">Susabi-nori</name>
    <name type="synonym">Porphyra yezoensis</name>
    <dbReference type="NCBI Taxonomy" id="2788"/>
    <lineage>
        <taxon>Eukaryota</taxon>
        <taxon>Rhodophyta</taxon>
        <taxon>Bangiophyceae</taxon>
        <taxon>Bangiales</taxon>
        <taxon>Bangiaceae</taxon>
        <taxon>Pyropia</taxon>
    </lineage>
</organism>
<dbReference type="Proteomes" id="UP000798662">
    <property type="component" value="Chromosome 2"/>
</dbReference>
<sequence length="547" mass="59358">MADTRRAWEQLDADKARSRKEQISTTRNEVAAGGSVIQAFSSSTCTVWAGSPHAAASRPSSSGPRWATDTRTSESDPAYVSARSSFVLDGHAAADRVEEPFDGGAVTGNRSTFVTGSPGVGKSTFLKGFHIFLKEKWPHEGEVVNVAPTGSSAKTASRQTYHSFFGLPRDHQAHLDVPAAEAGRILKQDRFRFISCRLGQVRVLLLDGVSMVPAARLFVMVALLHLSQPATSPPCVLYAFGDLLQLGPLSGSLAFLSAAWRELFGITILELALVHRQSDSSLVQVIEDARNGRCSSAAESLMNDCAVSDERYEELKCNVFHLMPRHEEVQKHNAHCLQVLFGNKSPLVSIAIDDVEHEKDRDQALPGVDLSRVSEHSWIAALVDCVAPRCVPHCLRARLMLTNNRYLGLGLYHGSIGILSSYKEDGTPVVRFDHQKVPCGVSQGLHGVYDAGDDLLEVECLSTSRFSGEDFGTPRRSSGASPIALLPRSLSLSGAVLDIAQAFGAGMVSAAISRVADKKRMYVKSSMRSHLFADPVAIKFYREGSRL</sequence>
<dbReference type="EMBL" id="CM020619">
    <property type="protein sequence ID" value="KAK1865369.1"/>
    <property type="molecule type" value="Genomic_DNA"/>
</dbReference>
<proteinExistence type="predicted"/>
<evidence type="ECO:0000313" key="1">
    <source>
        <dbReference type="EMBL" id="KAK1865369.1"/>
    </source>
</evidence>